<accession>A0A195BMN7</accession>
<dbReference type="Proteomes" id="UP000078540">
    <property type="component" value="Unassembled WGS sequence"/>
</dbReference>
<evidence type="ECO:0000256" key="1">
    <source>
        <dbReference type="SAM" id="MobiDB-lite"/>
    </source>
</evidence>
<feature type="compositionally biased region" description="Basic and acidic residues" evidence="1">
    <location>
        <begin position="71"/>
        <end position="90"/>
    </location>
</feature>
<name>A0A195BMN7_9HYME</name>
<feature type="compositionally biased region" description="Polar residues" evidence="1">
    <location>
        <begin position="91"/>
        <end position="103"/>
    </location>
</feature>
<gene>
    <name evidence="2" type="ORF">ALC53_04113</name>
</gene>
<feature type="region of interest" description="Disordered" evidence="1">
    <location>
        <begin position="130"/>
        <end position="151"/>
    </location>
</feature>
<keyword evidence="3" id="KW-1185">Reference proteome</keyword>
<protein>
    <submittedName>
        <fullName evidence="2">Uncharacterized protein</fullName>
    </submittedName>
</protein>
<reference evidence="2 3" key="1">
    <citation type="submission" date="2015-09" db="EMBL/GenBank/DDBJ databases">
        <title>Atta colombica WGS genome.</title>
        <authorList>
            <person name="Nygaard S."/>
            <person name="Hu H."/>
            <person name="Boomsma J."/>
            <person name="Zhang G."/>
        </authorList>
    </citation>
    <scope>NUCLEOTIDE SEQUENCE [LARGE SCALE GENOMIC DNA]</scope>
    <source>
        <strain evidence="2">Treedump-2</strain>
        <tissue evidence="2">Whole body</tissue>
    </source>
</reference>
<proteinExistence type="predicted"/>
<feature type="compositionally biased region" description="Basic residues" evidence="1">
    <location>
        <begin position="61"/>
        <end position="70"/>
    </location>
</feature>
<dbReference type="AlphaFoldDB" id="A0A195BMN7"/>
<evidence type="ECO:0000313" key="2">
    <source>
        <dbReference type="EMBL" id="KYM86413.1"/>
    </source>
</evidence>
<evidence type="ECO:0000313" key="3">
    <source>
        <dbReference type="Proteomes" id="UP000078540"/>
    </source>
</evidence>
<dbReference type="EMBL" id="KQ976441">
    <property type="protein sequence ID" value="KYM86413.1"/>
    <property type="molecule type" value="Genomic_DNA"/>
</dbReference>
<organism evidence="2 3">
    <name type="scientific">Atta colombica</name>
    <dbReference type="NCBI Taxonomy" id="520822"/>
    <lineage>
        <taxon>Eukaryota</taxon>
        <taxon>Metazoa</taxon>
        <taxon>Ecdysozoa</taxon>
        <taxon>Arthropoda</taxon>
        <taxon>Hexapoda</taxon>
        <taxon>Insecta</taxon>
        <taxon>Pterygota</taxon>
        <taxon>Neoptera</taxon>
        <taxon>Endopterygota</taxon>
        <taxon>Hymenoptera</taxon>
        <taxon>Apocrita</taxon>
        <taxon>Aculeata</taxon>
        <taxon>Formicoidea</taxon>
        <taxon>Formicidae</taxon>
        <taxon>Myrmicinae</taxon>
        <taxon>Atta</taxon>
    </lineage>
</organism>
<feature type="region of interest" description="Disordered" evidence="1">
    <location>
        <begin position="52"/>
        <end position="112"/>
    </location>
</feature>
<sequence>MLLLSFWPDRVTTSRRTSVELRLTGQDKKKKEKRSWVISFAGHDLFTYCEEREEREWRQQRRDRKGHRTKERGTEEKYPRRSVARGEDGSPSKSSLVTMNGPNESRGPIKDYSRRRFTITGLALGSIPEVRGTKGTSKIEEGGKSNFFTLT</sequence>